<dbReference type="OrthoDB" id="6500128at2759"/>
<dbReference type="AlphaFoldDB" id="A0A135US60"/>
<keyword evidence="3" id="KW-0067">ATP-binding</keyword>
<evidence type="ECO:0000313" key="7">
    <source>
        <dbReference type="Proteomes" id="UP000070121"/>
    </source>
</evidence>
<dbReference type="GO" id="GO:0005524">
    <property type="term" value="F:ATP binding"/>
    <property type="evidence" value="ECO:0007669"/>
    <property type="project" value="UniProtKB-KW"/>
</dbReference>
<dbReference type="SUPFAM" id="SSF90123">
    <property type="entry name" value="ABC transporter transmembrane region"/>
    <property type="match status" value="1"/>
</dbReference>
<keyword evidence="5" id="KW-0472">Membrane</keyword>
<keyword evidence="7" id="KW-1185">Reference proteome</keyword>
<dbReference type="PANTHER" id="PTHR24223">
    <property type="entry name" value="ATP-BINDING CASSETTE SUB-FAMILY C"/>
    <property type="match status" value="1"/>
</dbReference>
<reference evidence="6 7" key="1">
    <citation type="submission" date="2014-02" db="EMBL/GenBank/DDBJ databases">
        <title>The genome sequence of Colletotrichum salicis CBS 607.94.</title>
        <authorList>
            <person name="Baroncelli R."/>
            <person name="Thon M.R."/>
        </authorList>
    </citation>
    <scope>NUCLEOTIDE SEQUENCE [LARGE SCALE GENOMIC DNA]</scope>
    <source>
        <strain evidence="6 7">CBS 607.94</strain>
    </source>
</reference>
<evidence type="ECO:0000256" key="4">
    <source>
        <dbReference type="ARBA" id="ARBA00022989"/>
    </source>
</evidence>
<keyword evidence="1" id="KW-0812">Transmembrane</keyword>
<evidence type="ECO:0000313" key="6">
    <source>
        <dbReference type="EMBL" id="KXH63219.1"/>
    </source>
</evidence>
<dbReference type="InterPro" id="IPR036640">
    <property type="entry name" value="ABC1_TM_sf"/>
</dbReference>
<dbReference type="Gene3D" id="1.20.1560.10">
    <property type="entry name" value="ABC transporter type 1, transmembrane domain"/>
    <property type="match status" value="1"/>
</dbReference>
<evidence type="ECO:0000256" key="3">
    <source>
        <dbReference type="ARBA" id="ARBA00022840"/>
    </source>
</evidence>
<name>A0A135US60_9PEZI</name>
<dbReference type="InterPro" id="IPR050173">
    <property type="entry name" value="ABC_transporter_C-like"/>
</dbReference>
<keyword evidence="2" id="KW-0547">Nucleotide-binding</keyword>
<dbReference type="Gene3D" id="3.40.50.300">
    <property type="entry name" value="P-loop containing nucleotide triphosphate hydrolases"/>
    <property type="match status" value="1"/>
</dbReference>
<proteinExistence type="predicted"/>
<sequence length="160" mass="17986">MFVLILPKSSQSLHWTLLQPVMRAPLSFFGSTDTGDLINSQDLSHIDRDLPSALFMTSIGEWFIPHTRQSTKLIHRKGQKQQLCLARAIVRKNSSKVLVLDEATSAIDQETEDMMARIIESEFADHTIISVVHRPQALRSIDRIVTVQDGRVASIGTVEH</sequence>
<dbReference type="EMBL" id="JFFI01001105">
    <property type="protein sequence ID" value="KXH63219.1"/>
    <property type="molecule type" value="Genomic_DNA"/>
</dbReference>
<dbReference type="SUPFAM" id="SSF52540">
    <property type="entry name" value="P-loop containing nucleoside triphosphate hydrolases"/>
    <property type="match status" value="1"/>
</dbReference>
<dbReference type="Proteomes" id="UP000070121">
    <property type="component" value="Unassembled WGS sequence"/>
</dbReference>
<evidence type="ECO:0000256" key="5">
    <source>
        <dbReference type="ARBA" id="ARBA00023136"/>
    </source>
</evidence>
<comment type="caution">
    <text evidence="6">The sequence shown here is derived from an EMBL/GenBank/DDBJ whole genome shotgun (WGS) entry which is preliminary data.</text>
</comment>
<dbReference type="InterPro" id="IPR027417">
    <property type="entry name" value="P-loop_NTPase"/>
</dbReference>
<protein>
    <submittedName>
        <fullName evidence="6">ABC transporter</fullName>
    </submittedName>
</protein>
<organism evidence="6 7">
    <name type="scientific">Colletotrichum salicis</name>
    <dbReference type="NCBI Taxonomy" id="1209931"/>
    <lineage>
        <taxon>Eukaryota</taxon>
        <taxon>Fungi</taxon>
        <taxon>Dikarya</taxon>
        <taxon>Ascomycota</taxon>
        <taxon>Pezizomycotina</taxon>
        <taxon>Sordariomycetes</taxon>
        <taxon>Hypocreomycetidae</taxon>
        <taxon>Glomerellales</taxon>
        <taxon>Glomerellaceae</taxon>
        <taxon>Colletotrichum</taxon>
        <taxon>Colletotrichum acutatum species complex</taxon>
    </lineage>
</organism>
<accession>A0A135US60</accession>
<dbReference type="STRING" id="1209931.A0A135US60"/>
<evidence type="ECO:0000256" key="1">
    <source>
        <dbReference type="ARBA" id="ARBA00022692"/>
    </source>
</evidence>
<dbReference type="GO" id="GO:0042626">
    <property type="term" value="F:ATPase-coupled transmembrane transporter activity"/>
    <property type="evidence" value="ECO:0007669"/>
    <property type="project" value="TreeGrafter"/>
</dbReference>
<evidence type="ECO:0000256" key="2">
    <source>
        <dbReference type="ARBA" id="ARBA00022741"/>
    </source>
</evidence>
<keyword evidence="4" id="KW-1133">Transmembrane helix</keyword>
<dbReference type="GO" id="GO:0016020">
    <property type="term" value="C:membrane"/>
    <property type="evidence" value="ECO:0007669"/>
    <property type="project" value="InterPro"/>
</dbReference>
<gene>
    <name evidence="6" type="ORF">CSAL01_06372</name>
</gene>
<dbReference type="PANTHER" id="PTHR24223:SF399">
    <property type="entry name" value="ABC TRANSPORTER ATNG"/>
    <property type="match status" value="1"/>
</dbReference>